<dbReference type="EMBL" id="CAADRP010001068">
    <property type="protein sequence ID" value="VFU34807.1"/>
    <property type="molecule type" value="Genomic_DNA"/>
</dbReference>
<proteinExistence type="predicted"/>
<protein>
    <submittedName>
        <fullName evidence="1">Uncharacterized protein</fullName>
    </submittedName>
</protein>
<sequence length="124" mass="14329">MRRINHPSFVTFIAREMRGRLEGQFILLEVFNAVREEKAALSIGMDEEGHTVSILKLICDNVYYLDKKIWSGMYNGDTAEEINVKIAVELTSKKNFYTYMGNILHYMSIVDLSCNRFIGEIPIE</sequence>
<accession>A0A6N2LBW3</accession>
<reference evidence="1" key="1">
    <citation type="submission" date="2019-03" db="EMBL/GenBank/DDBJ databases">
        <authorList>
            <person name="Mank J."/>
            <person name="Almeida P."/>
        </authorList>
    </citation>
    <scope>NUCLEOTIDE SEQUENCE</scope>
    <source>
        <strain evidence="1">78183</strain>
    </source>
</reference>
<dbReference type="AlphaFoldDB" id="A0A6N2LBW3"/>
<evidence type="ECO:0000313" key="1">
    <source>
        <dbReference type="EMBL" id="VFU34807.1"/>
    </source>
</evidence>
<gene>
    <name evidence="1" type="ORF">SVIM_LOCUS169636</name>
</gene>
<name>A0A6N2LBW3_SALVM</name>
<organism evidence="1">
    <name type="scientific">Salix viminalis</name>
    <name type="common">Common osier</name>
    <name type="synonym">Basket willow</name>
    <dbReference type="NCBI Taxonomy" id="40686"/>
    <lineage>
        <taxon>Eukaryota</taxon>
        <taxon>Viridiplantae</taxon>
        <taxon>Streptophyta</taxon>
        <taxon>Embryophyta</taxon>
        <taxon>Tracheophyta</taxon>
        <taxon>Spermatophyta</taxon>
        <taxon>Magnoliopsida</taxon>
        <taxon>eudicotyledons</taxon>
        <taxon>Gunneridae</taxon>
        <taxon>Pentapetalae</taxon>
        <taxon>rosids</taxon>
        <taxon>fabids</taxon>
        <taxon>Malpighiales</taxon>
        <taxon>Salicaceae</taxon>
        <taxon>Saliceae</taxon>
        <taxon>Salix</taxon>
    </lineage>
</organism>